<dbReference type="SUPFAM" id="SSF54106">
    <property type="entry name" value="LysM domain"/>
    <property type="match status" value="1"/>
</dbReference>
<dbReference type="OrthoDB" id="9814042at2"/>
<dbReference type="Proteomes" id="UP000199297">
    <property type="component" value="Unassembled WGS sequence"/>
</dbReference>
<dbReference type="SUPFAM" id="SSF48452">
    <property type="entry name" value="TPR-like"/>
    <property type="match status" value="1"/>
</dbReference>
<dbReference type="InterPro" id="IPR013360">
    <property type="entry name" value="Pilus_4_PilW"/>
</dbReference>
<dbReference type="STRING" id="641665.GCA_002104455_01705"/>
<dbReference type="EMBL" id="FOBI01000002">
    <property type="protein sequence ID" value="SEK73617.1"/>
    <property type="molecule type" value="Genomic_DNA"/>
</dbReference>
<protein>
    <submittedName>
        <fullName evidence="4">Type IV pilus assembly protein PilF</fullName>
    </submittedName>
</protein>
<sequence length="425" mass="47666">MKKLVPLLTVWLVASSLTACVTQNYGNDKDTPLIENEASRNEIAMTRISLGLGYLKMGNTQQAKLNLEKAKRFAPNLVQVYTAFAHYYDTVGEPDLATQAYEHALSIDNQDADTLNNYGVFLCRHEKYAAAEQRILQAIAIPSYILVAQSYENLALCQLKAAQFSKAEIYLEKAIAHSPNRASSLLQMMRLQYAKGDYKLAQTYLYRYEKSTRRFSDEALALAFKIFAKQGNKVTAKNYANMLVKMFPNSILAKQYILNELYQIEADKLAAQYQALQSGTDNAKAKKRIVVLSPKSNDNKANANLSQHGLKPIMANSVMPPAVTADNRRQNQAADEQLVKPVEHKREKIALPAKEEQQTATPQQNTATVSLPIHVVKKGDSLFAISKQYNIVMKSLKRWNKIRPPFTLKIGDVLYLADPKSAAKR</sequence>
<organism evidence="4 5">
    <name type="scientific">Colwellia chukchiensis</name>
    <dbReference type="NCBI Taxonomy" id="641665"/>
    <lineage>
        <taxon>Bacteria</taxon>
        <taxon>Pseudomonadati</taxon>
        <taxon>Pseudomonadota</taxon>
        <taxon>Gammaproteobacteria</taxon>
        <taxon>Alteromonadales</taxon>
        <taxon>Colwelliaceae</taxon>
        <taxon>Colwellia</taxon>
    </lineage>
</organism>
<dbReference type="InterPro" id="IPR036779">
    <property type="entry name" value="LysM_dom_sf"/>
</dbReference>
<keyword evidence="5" id="KW-1185">Reference proteome</keyword>
<dbReference type="SMART" id="SM00028">
    <property type="entry name" value="TPR"/>
    <property type="match status" value="4"/>
</dbReference>
<dbReference type="InterPro" id="IPR011990">
    <property type="entry name" value="TPR-like_helical_dom_sf"/>
</dbReference>
<evidence type="ECO:0000259" key="3">
    <source>
        <dbReference type="PROSITE" id="PS51782"/>
    </source>
</evidence>
<dbReference type="Pfam" id="PF01476">
    <property type="entry name" value="LysM"/>
    <property type="match status" value="1"/>
</dbReference>
<dbReference type="PANTHER" id="PTHR12558:SF13">
    <property type="entry name" value="CELL DIVISION CYCLE PROTEIN 27 HOMOLOG"/>
    <property type="match status" value="1"/>
</dbReference>
<feature type="repeat" description="TPR" evidence="1">
    <location>
        <begin position="44"/>
        <end position="77"/>
    </location>
</feature>
<evidence type="ECO:0000313" key="5">
    <source>
        <dbReference type="Proteomes" id="UP000199297"/>
    </source>
</evidence>
<gene>
    <name evidence="4" type="ORF">SAMN05216262_102229</name>
</gene>
<dbReference type="RefSeq" id="WP_085283531.1">
    <property type="nucleotide sequence ID" value="NZ_FOBI01000002.1"/>
</dbReference>
<dbReference type="AlphaFoldDB" id="A0A1H7JIC1"/>
<feature type="repeat" description="TPR" evidence="1">
    <location>
        <begin position="148"/>
        <end position="181"/>
    </location>
</feature>
<feature type="repeat" description="TPR" evidence="1">
    <location>
        <begin position="78"/>
        <end position="111"/>
    </location>
</feature>
<evidence type="ECO:0000256" key="2">
    <source>
        <dbReference type="SAM" id="SignalP"/>
    </source>
</evidence>
<dbReference type="PANTHER" id="PTHR12558">
    <property type="entry name" value="CELL DIVISION CYCLE 16,23,27"/>
    <property type="match status" value="1"/>
</dbReference>
<dbReference type="Gene3D" id="3.10.350.10">
    <property type="entry name" value="LysM domain"/>
    <property type="match status" value="1"/>
</dbReference>
<keyword evidence="1" id="KW-0802">TPR repeat</keyword>
<accession>A0A1H7JIC1</accession>
<dbReference type="InterPro" id="IPR018392">
    <property type="entry name" value="LysM"/>
</dbReference>
<feature type="signal peptide" evidence="2">
    <location>
        <begin position="1"/>
        <end position="19"/>
    </location>
</feature>
<dbReference type="SMART" id="SM00257">
    <property type="entry name" value="LysM"/>
    <property type="match status" value="1"/>
</dbReference>
<keyword evidence="2" id="KW-0732">Signal</keyword>
<name>A0A1H7JIC1_9GAMM</name>
<dbReference type="InterPro" id="IPR019734">
    <property type="entry name" value="TPR_rpt"/>
</dbReference>
<feature type="chain" id="PRO_5011622599" evidence="2">
    <location>
        <begin position="20"/>
        <end position="425"/>
    </location>
</feature>
<reference evidence="5" key="1">
    <citation type="submission" date="2016-10" db="EMBL/GenBank/DDBJ databases">
        <authorList>
            <person name="Varghese N."/>
            <person name="Submissions S."/>
        </authorList>
    </citation>
    <scope>NUCLEOTIDE SEQUENCE [LARGE SCALE GENOMIC DNA]</scope>
    <source>
        <strain evidence="5">CGMCC 1.9127</strain>
    </source>
</reference>
<feature type="domain" description="LysM" evidence="3">
    <location>
        <begin position="372"/>
        <end position="416"/>
    </location>
</feature>
<dbReference type="Gene3D" id="1.25.40.10">
    <property type="entry name" value="Tetratricopeptide repeat domain"/>
    <property type="match status" value="1"/>
</dbReference>
<dbReference type="Pfam" id="PF13181">
    <property type="entry name" value="TPR_8"/>
    <property type="match status" value="2"/>
</dbReference>
<dbReference type="PROSITE" id="PS51257">
    <property type="entry name" value="PROKAR_LIPOPROTEIN"/>
    <property type="match status" value="1"/>
</dbReference>
<evidence type="ECO:0000256" key="1">
    <source>
        <dbReference type="PROSITE-ProRule" id="PRU00339"/>
    </source>
</evidence>
<dbReference type="NCBIfam" id="TIGR02521">
    <property type="entry name" value="type_IV_pilW"/>
    <property type="match status" value="1"/>
</dbReference>
<dbReference type="PROSITE" id="PS51782">
    <property type="entry name" value="LYSM"/>
    <property type="match status" value="1"/>
</dbReference>
<proteinExistence type="predicted"/>
<evidence type="ECO:0000313" key="4">
    <source>
        <dbReference type="EMBL" id="SEK73617.1"/>
    </source>
</evidence>
<dbReference type="CDD" id="cd00118">
    <property type="entry name" value="LysM"/>
    <property type="match status" value="1"/>
</dbReference>
<dbReference type="PROSITE" id="PS50005">
    <property type="entry name" value="TPR"/>
    <property type="match status" value="3"/>
</dbReference>